<feature type="region of interest" description="Disordered" evidence="1">
    <location>
        <begin position="1"/>
        <end position="28"/>
    </location>
</feature>
<dbReference type="Proteomes" id="UP000374630">
    <property type="component" value="Unassembled WGS sequence"/>
</dbReference>
<sequence>MFGHGKDGGKDGMGGRAAAKGKGRGGRPGGGFAIGRQMTALIAVACLLIGAGGAAVMLAPHPPQVLAQANANAAMTIETQQVNDGRSITISAEEISMAPVVAPRSGMVTSSNCKPGTTLASGQSIMSIDGAGVLLLATAEPLWRPLSVGEKGADAEGLNNALKAIGAGDVSGDTVTRATIEAFAAAADKAGVTWDKSHNAITMQDVAWLPADGVTISGCPAPVGQMIGQGQPIAQLPAMAGSAKAQSLPEGAVAGERVIQSGDATLDISEQGDVADLAAFSRTRAFASSGSMQGGTRQVSVQWMLKNPVTVGVVPASSIGTMNGERSGGAQACIVVAGGSENTTGDRAVGVNIVGSMLGRTYIQGADGSIPSGNVRLTPNAGGCA</sequence>
<dbReference type="RefSeq" id="WP_150354052.1">
    <property type="nucleotide sequence ID" value="NZ_RZNZ01000002.1"/>
</dbReference>
<dbReference type="OrthoDB" id="3238883at2"/>
<evidence type="ECO:0000313" key="4">
    <source>
        <dbReference type="EMBL" id="KAA8823264.1"/>
    </source>
</evidence>
<keyword evidence="6" id="KW-1185">Reference proteome</keyword>
<evidence type="ECO:0000313" key="6">
    <source>
        <dbReference type="Proteomes" id="UP000374630"/>
    </source>
</evidence>
<proteinExistence type="predicted"/>
<keyword evidence="2" id="KW-0472">Membrane</keyword>
<gene>
    <name evidence="4" type="ORF">EM848_06115</name>
    <name evidence="3" type="ORF">EMO90_01675</name>
</gene>
<feature type="transmembrane region" description="Helical" evidence="2">
    <location>
        <begin position="40"/>
        <end position="59"/>
    </location>
</feature>
<accession>A0A5J5DYP3</accession>
<keyword evidence="2" id="KW-0812">Transmembrane</keyword>
<protein>
    <recommendedName>
        <fullName evidence="7">Peptidoglycan-binding protein</fullName>
    </recommendedName>
</protein>
<dbReference type="Proteomes" id="UP000345527">
    <property type="component" value="Unassembled WGS sequence"/>
</dbReference>
<evidence type="ECO:0000313" key="5">
    <source>
        <dbReference type="Proteomes" id="UP000345527"/>
    </source>
</evidence>
<dbReference type="AlphaFoldDB" id="A0A5J5DYP3"/>
<dbReference type="EMBL" id="RZNZ01000002">
    <property type="protein sequence ID" value="KAA8821945.1"/>
    <property type="molecule type" value="Genomic_DNA"/>
</dbReference>
<dbReference type="EMBL" id="RZOA01000010">
    <property type="protein sequence ID" value="KAA8823264.1"/>
    <property type="molecule type" value="Genomic_DNA"/>
</dbReference>
<evidence type="ECO:0000256" key="1">
    <source>
        <dbReference type="SAM" id="MobiDB-lite"/>
    </source>
</evidence>
<organism evidence="4 5">
    <name type="scientific">Bifidobacterium vespertilionis</name>
    <dbReference type="NCBI Taxonomy" id="2562524"/>
    <lineage>
        <taxon>Bacteria</taxon>
        <taxon>Bacillati</taxon>
        <taxon>Actinomycetota</taxon>
        <taxon>Actinomycetes</taxon>
        <taxon>Bifidobacteriales</taxon>
        <taxon>Bifidobacteriaceae</taxon>
        <taxon>Bifidobacterium</taxon>
    </lineage>
</organism>
<evidence type="ECO:0008006" key="7">
    <source>
        <dbReference type="Google" id="ProtNLM"/>
    </source>
</evidence>
<evidence type="ECO:0000256" key="2">
    <source>
        <dbReference type="SAM" id="Phobius"/>
    </source>
</evidence>
<comment type="caution">
    <text evidence="4">The sequence shown here is derived from an EMBL/GenBank/DDBJ whole genome shotgun (WGS) entry which is preliminary data.</text>
</comment>
<name>A0A5J5DYP3_9BIFI</name>
<evidence type="ECO:0000313" key="3">
    <source>
        <dbReference type="EMBL" id="KAA8821945.1"/>
    </source>
</evidence>
<feature type="compositionally biased region" description="Basic and acidic residues" evidence="1">
    <location>
        <begin position="1"/>
        <end position="10"/>
    </location>
</feature>
<reference evidence="5 6" key="1">
    <citation type="journal article" date="2019" name="Syst. Appl. Microbiol.">
        <title>Characterization of Bifidobacterium species in feaces of the Egyptian fruit bat: Description of B. vespertilionis sp. nov. and B. rousetti sp. nov.</title>
        <authorList>
            <person name="Modesto M."/>
            <person name="Satti M."/>
            <person name="Watanabe K."/>
            <person name="Puglisi E."/>
            <person name="Morelli L."/>
            <person name="Huang C.-H."/>
            <person name="Liou J.-S."/>
            <person name="Miyashita M."/>
            <person name="Tamura T."/>
            <person name="Saito S."/>
            <person name="Mori K."/>
            <person name="Huang L."/>
            <person name="Sciavilla P."/>
            <person name="Sandri C."/>
            <person name="Spiezio C."/>
            <person name="Vitali F."/>
            <person name="Cavalieri D."/>
            <person name="Perpetuini G."/>
            <person name="Tofalo R."/>
            <person name="Bonetti A."/>
            <person name="Arita M."/>
            <person name="Mattarelli P."/>
        </authorList>
    </citation>
    <scope>NUCLEOTIDE SEQUENCE [LARGE SCALE GENOMIC DNA]</scope>
    <source>
        <strain evidence="3 6">RST16</strain>
        <strain evidence="4 5">RST8</strain>
    </source>
</reference>
<keyword evidence="2" id="KW-1133">Transmembrane helix</keyword>